<proteinExistence type="predicted"/>
<gene>
    <name evidence="1" type="ORF">METZ01_LOCUS138979</name>
</gene>
<dbReference type="EMBL" id="UINC01020530">
    <property type="protein sequence ID" value="SVA86125.1"/>
    <property type="molecule type" value="Genomic_DNA"/>
</dbReference>
<reference evidence="1" key="1">
    <citation type="submission" date="2018-05" db="EMBL/GenBank/DDBJ databases">
        <authorList>
            <person name="Lanie J.A."/>
            <person name="Ng W.-L."/>
            <person name="Kazmierczak K.M."/>
            <person name="Andrzejewski T.M."/>
            <person name="Davidsen T.M."/>
            <person name="Wayne K.J."/>
            <person name="Tettelin H."/>
            <person name="Glass J.I."/>
            <person name="Rusch D."/>
            <person name="Podicherti R."/>
            <person name="Tsui H.-C.T."/>
            <person name="Winkler M.E."/>
        </authorList>
    </citation>
    <scope>NUCLEOTIDE SEQUENCE</scope>
</reference>
<accession>A0A381Z9Z5</accession>
<dbReference type="Pfam" id="PF19782">
    <property type="entry name" value="DUF6267"/>
    <property type="match status" value="2"/>
</dbReference>
<sequence length="206" mass="23112">MEKARIDHAEDLIFWEGSRGALRAVSQIESLAKNPKNLTIKWDGAPAVVFGRNPNGEFIFTDKHGFHAKTYDGRPTNPDDLKGMIGSRAEKNPAKADSYERYASKLAPVFTFAEKAIPNKFQGYYNGDMLYFESPQVRENRFVFKPNVVEYSVDTTSDLGKRIAKSKAGVVVHNMMSEQGRILPIDDLKTIQGNQFLVIPPTTVNK</sequence>
<dbReference type="AlphaFoldDB" id="A0A381Z9Z5"/>
<evidence type="ECO:0000313" key="1">
    <source>
        <dbReference type="EMBL" id="SVA86125.1"/>
    </source>
</evidence>
<name>A0A381Z9Z5_9ZZZZ</name>
<feature type="non-terminal residue" evidence="1">
    <location>
        <position position="206"/>
    </location>
</feature>
<organism evidence="1">
    <name type="scientific">marine metagenome</name>
    <dbReference type="NCBI Taxonomy" id="408172"/>
    <lineage>
        <taxon>unclassified sequences</taxon>
        <taxon>metagenomes</taxon>
        <taxon>ecological metagenomes</taxon>
    </lineage>
</organism>
<dbReference type="InterPro" id="IPR046234">
    <property type="entry name" value="DUF6267"/>
</dbReference>
<protein>
    <submittedName>
        <fullName evidence="1">Uncharacterized protein</fullName>
    </submittedName>
</protein>